<comment type="caution">
    <text evidence="2">The sequence shown here is derived from an EMBL/GenBank/DDBJ whole genome shotgun (WGS) entry which is preliminary data.</text>
</comment>
<protein>
    <submittedName>
        <fullName evidence="2">Uncharacterized protein</fullName>
    </submittedName>
</protein>
<feature type="region of interest" description="Disordered" evidence="1">
    <location>
        <begin position="64"/>
        <end position="88"/>
    </location>
</feature>
<gene>
    <name evidence="2" type="ORF">Pa4123_23880</name>
</gene>
<accession>A0ABQ5QRK0</accession>
<reference evidence="2" key="1">
    <citation type="submission" date="2022-12" db="EMBL/GenBank/DDBJ databases">
        <title>New Phytohabitans aurantiacus sp. RD004123 nov., an actinomycete isolated from soil.</title>
        <authorList>
            <person name="Triningsih D.W."/>
            <person name="Harunari E."/>
            <person name="Igarashi Y."/>
        </authorList>
    </citation>
    <scope>NUCLEOTIDE SEQUENCE</scope>
    <source>
        <strain evidence="2">RD004123</strain>
    </source>
</reference>
<evidence type="ECO:0000256" key="1">
    <source>
        <dbReference type="SAM" id="MobiDB-lite"/>
    </source>
</evidence>
<proteinExistence type="predicted"/>
<keyword evidence="3" id="KW-1185">Reference proteome</keyword>
<evidence type="ECO:0000313" key="2">
    <source>
        <dbReference type="EMBL" id="GLH97113.1"/>
    </source>
</evidence>
<evidence type="ECO:0000313" key="3">
    <source>
        <dbReference type="Proteomes" id="UP001144280"/>
    </source>
</evidence>
<dbReference type="RefSeq" id="WP_281894697.1">
    <property type="nucleotide sequence ID" value="NZ_BSDI01000009.1"/>
</dbReference>
<dbReference type="Proteomes" id="UP001144280">
    <property type="component" value="Unassembled WGS sequence"/>
</dbReference>
<sequence length="88" mass="9385">MKKFNLIERPSALPAAHAPVSTECANWLMHVDVPQVPQAHQVQAVNPVKASVLVDGRYGISGSTAKDVPAGAKKRLDVRGVPPRGRPV</sequence>
<dbReference type="EMBL" id="BSDI01000009">
    <property type="protein sequence ID" value="GLH97113.1"/>
    <property type="molecule type" value="Genomic_DNA"/>
</dbReference>
<organism evidence="2 3">
    <name type="scientific">Phytohabitans aurantiacus</name>
    <dbReference type="NCBI Taxonomy" id="3016789"/>
    <lineage>
        <taxon>Bacteria</taxon>
        <taxon>Bacillati</taxon>
        <taxon>Actinomycetota</taxon>
        <taxon>Actinomycetes</taxon>
        <taxon>Micromonosporales</taxon>
        <taxon>Micromonosporaceae</taxon>
    </lineage>
</organism>
<name>A0ABQ5QRK0_9ACTN</name>